<keyword evidence="7" id="KW-0503">Monooxygenase</keyword>
<name>A0A8C5RB74_LATLA</name>
<dbReference type="GeneTree" id="ENSGT00940000162510"/>
<dbReference type="GO" id="GO:0016712">
    <property type="term" value="F:oxidoreductase activity, acting on paired donors, with incorporation or reduction of molecular oxygen, reduced flavin or flavoprotein as one donor, and incorporation of one atom of oxygen"/>
    <property type="evidence" value="ECO:0007669"/>
    <property type="project" value="TreeGrafter"/>
</dbReference>
<dbReference type="PROSITE" id="PS00086">
    <property type="entry name" value="CYTOCHROME_P450"/>
    <property type="match status" value="1"/>
</dbReference>
<feature type="region of interest" description="Disordered" evidence="8">
    <location>
        <begin position="76"/>
        <end position="118"/>
    </location>
</feature>
<dbReference type="GO" id="GO:0005506">
    <property type="term" value="F:iron ion binding"/>
    <property type="evidence" value="ECO:0007669"/>
    <property type="project" value="InterPro"/>
</dbReference>
<evidence type="ECO:0000256" key="8">
    <source>
        <dbReference type="SAM" id="MobiDB-lite"/>
    </source>
</evidence>
<dbReference type="Gene3D" id="1.10.630.10">
    <property type="entry name" value="Cytochrome P450"/>
    <property type="match status" value="1"/>
</dbReference>
<feature type="binding site" description="axial binding residue" evidence="6">
    <location>
        <position position="51"/>
    </location>
    <ligand>
        <name>heme</name>
        <dbReference type="ChEBI" id="CHEBI:30413"/>
    </ligand>
    <ligandPart>
        <name>Fe</name>
        <dbReference type="ChEBI" id="CHEBI:18248"/>
    </ligandPart>
</feature>
<dbReference type="GO" id="GO:0006082">
    <property type="term" value="P:organic acid metabolic process"/>
    <property type="evidence" value="ECO:0007669"/>
    <property type="project" value="TreeGrafter"/>
</dbReference>
<dbReference type="InterPro" id="IPR050182">
    <property type="entry name" value="Cytochrome_P450_fam2"/>
</dbReference>
<comment type="similarity">
    <text evidence="2 7">Belongs to the cytochrome P450 family.</text>
</comment>
<dbReference type="InterPro" id="IPR002401">
    <property type="entry name" value="Cyt_P450_E_grp-I"/>
</dbReference>
<organism evidence="9 10">
    <name type="scientific">Laticauda laticaudata</name>
    <name type="common">Blue-ringed sea krait</name>
    <name type="synonym">Blue-lipped sea krait</name>
    <dbReference type="NCBI Taxonomy" id="8630"/>
    <lineage>
        <taxon>Eukaryota</taxon>
        <taxon>Metazoa</taxon>
        <taxon>Chordata</taxon>
        <taxon>Craniata</taxon>
        <taxon>Vertebrata</taxon>
        <taxon>Euteleostomi</taxon>
        <taxon>Lepidosauria</taxon>
        <taxon>Squamata</taxon>
        <taxon>Bifurcata</taxon>
        <taxon>Unidentata</taxon>
        <taxon>Episquamata</taxon>
        <taxon>Toxicofera</taxon>
        <taxon>Serpentes</taxon>
        <taxon>Colubroidea</taxon>
        <taxon>Elapidae</taxon>
        <taxon>Laticaudinae</taxon>
        <taxon>Laticauda</taxon>
    </lineage>
</organism>
<dbReference type="Ensembl" id="ENSLLTT00000000877.1">
    <property type="protein sequence ID" value="ENSLLTP00000000848.1"/>
    <property type="gene ID" value="ENSLLTG00000000655.1"/>
</dbReference>
<evidence type="ECO:0000256" key="5">
    <source>
        <dbReference type="ARBA" id="ARBA00023004"/>
    </source>
</evidence>
<dbReference type="Proteomes" id="UP000694406">
    <property type="component" value="Unplaced"/>
</dbReference>
<dbReference type="AlphaFoldDB" id="A0A8C5RB74"/>
<dbReference type="PANTHER" id="PTHR24300:SF375">
    <property type="entry name" value="CYTOCHROME P450 FAMILY"/>
    <property type="match status" value="1"/>
</dbReference>
<dbReference type="PANTHER" id="PTHR24300">
    <property type="entry name" value="CYTOCHROME P450 508A4-RELATED"/>
    <property type="match status" value="1"/>
</dbReference>
<dbReference type="GO" id="GO:0005737">
    <property type="term" value="C:cytoplasm"/>
    <property type="evidence" value="ECO:0007669"/>
    <property type="project" value="TreeGrafter"/>
</dbReference>
<reference evidence="9" key="1">
    <citation type="submission" date="2025-08" db="UniProtKB">
        <authorList>
            <consortium name="Ensembl"/>
        </authorList>
    </citation>
    <scope>IDENTIFICATION</scope>
</reference>
<dbReference type="InterPro" id="IPR001128">
    <property type="entry name" value="Cyt_P450"/>
</dbReference>
<evidence type="ECO:0000256" key="7">
    <source>
        <dbReference type="RuleBase" id="RU000461"/>
    </source>
</evidence>
<keyword evidence="10" id="KW-1185">Reference proteome</keyword>
<dbReference type="GO" id="GO:0020037">
    <property type="term" value="F:heme binding"/>
    <property type="evidence" value="ECO:0007669"/>
    <property type="project" value="InterPro"/>
</dbReference>
<dbReference type="InterPro" id="IPR036396">
    <property type="entry name" value="Cyt_P450_sf"/>
</dbReference>
<dbReference type="InterPro" id="IPR017972">
    <property type="entry name" value="Cyt_P450_CS"/>
</dbReference>
<evidence type="ECO:0008006" key="11">
    <source>
        <dbReference type="Google" id="ProtNLM"/>
    </source>
</evidence>
<feature type="compositionally biased region" description="Low complexity" evidence="8">
    <location>
        <begin position="76"/>
        <end position="90"/>
    </location>
</feature>
<evidence type="ECO:0000313" key="9">
    <source>
        <dbReference type="Ensembl" id="ENSLLTP00000000848.1"/>
    </source>
</evidence>
<evidence type="ECO:0000313" key="10">
    <source>
        <dbReference type="Proteomes" id="UP000694406"/>
    </source>
</evidence>
<evidence type="ECO:0000256" key="3">
    <source>
        <dbReference type="ARBA" id="ARBA00022617"/>
    </source>
</evidence>
<accession>A0A8C5RB74</accession>
<dbReference type="GO" id="GO:0006805">
    <property type="term" value="P:xenobiotic metabolic process"/>
    <property type="evidence" value="ECO:0007669"/>
    <property type="project" value="TreeGrafter"/>
</dbReference>
<protein>
    <recommendedName>
        <fullName evidence="11">Cytochrome P450 2K1-like</fullName>
    </recommendedName>
</protein>
<evidence type="ECO:0000256" key="4">
    <source>
        <dbReference type="ARBA" id="ARBA00022723"/>
    </source>
</evidence>
<keyword evidence="7" id="KW-0560">Oxidoreductase</keyword>
<evidence type="ECO:0000256" key="1">
    <source>
        <dbReference type="ARBA" id="ARBA00001971"/>
    </source>
</evidence>
<evidence type="ECO:0000256" key="6">
    <source>
        <dbReference type="PIRSR" id="PIRSR602401-1"/>
    </source>
</evidence>
<dbReference type="SUPFAM" id="SSF48264">
    <property type="entry name" value="Cytochrome P450"/>
    <property type="match status" value="1"/>
</dbReference>
<comment type="cofactor">
    <cofactor evidence="1 6">
        <name>heme</name>
        <dbReference type="ChEBI" id="CHEBI:30413"/>
    </cofactor>
</comment>
<sequence length="118" mass="13537">MYIIPLLTSVLHDESQWEKPHEFYPDHFLDSEGTFVKRDAFMPFSAGQRVCVGENLAKMELFLFFTNLLQRFTFQPPSGTSSSLPTSSRDLPSKKQIVHNLQPQLESETQSFNKAVVK</sequence>
<reference evidence="9" key="2">
    <citation type="submission" date="2025-09" db="UniProtKB">
        <authorList>
            <consortium name="Ensembl"/>
        </authorList>
    </citation>
    <scope>IDENTIFICATION</scope>
</reference>
<feature type="compositionally biased region" description="Polar residues" evidence="8">
    <location>
        <begin position="99"/>
        <end position="118"/>
    </location>
</feature>
<keyword evidence="3 6" id="KW-0349">Heme</keyword>
<dbReference type="Pfam" id="PF00067">
    <property type="entry name" value="p450"/>
    <property type="match status" value="1"/>
</dbReference>
<keyword evidence="5 6" id="KW-0408">Iron</keyword>
<dbReference type="PRINTS" id="PR00463">
    <property type="entry name" value="EP450I"/>
</dbReference>
<keyword evidence="4 6" id="KW-0479">Metal-binding</keyword>
<proteinExistence type="inferred from homology"/>
<evidence type="ECO:0000256" key="2">
    <source>
        <dbReference type="ARBA" id="ARBA00010617"/>
    </source>
</evidence>